<reference evidence="12" key="1">
    <citation type="journal article" date="2019" name="Sci. Rep.">
        <title>Draft genome of Tanacetum cinerariifolium, the natural source of mosquito coil.</title>
        <authorList>
            <person name="Yamashiro T."/>
            <person name="Shiraishi A."/>
            <person name="Satake H."/>
            <person name="Nakayama K."/>
        </authorList>
    </citation>
    <scope>NUCLEOTIDE SEQUENCE</scope>
</reference>
<dbReference type="GO" id="GO:0003887">
    <property type="term" value="F:DNA-directed DNA polymerase activity"/>
    <property type="evidence" value="ECO:0007669"/>
    <property type="project" value="UniProtKB-KW"/>
</dbReference>
<keyword evidence="6" id="KW-0229">DNA integration</keyword>
<evidence type="ECO:0000256" key="4">
    <source>
        <dbReference type="ARBA" id="ARBA00022801"/>
    </source>
</evidence>
<evidence type="ECO:0000256" key="2">
    <source>
        <dbReference type="ARBA" id="ARBA00022723"/>
    </source>
</evidence>
<evidence type="ECO:0000256" key="9">
    <source>
        <dbReference type="ARBA" id="ARBA00023172"/>
    </source>
</evidence>
<dbReference type="Pfam" id="PF25597">
    <property type="entry name" value="SH3_retrovirus"/>
    <property type="match status" value="1"/>
</dbReference>
<sequence length="343" mass="38575">KAALMGNFSSYGSDALFEVVQIFLWCLDFRCSKDITRDRSQLTNFVHKFLGTVKFGNDQVAKIIGEKYILVIMDDYSRFTWVKFLASKDEAPDFIINYYESVGISHVTLVVRSSQQTGVVEKQNRTLVEAARTMLIYTKASLFIKPDLSYIYVFGALCYPNIDIEDLGILQAKADISIFIGYAPKKKAYSIYNRRTQDIIETIHVNFDELTAIASEQLSLGLGLQIITLATSIAAVPRTVDLVDLPVSTSIDQDDPSTSIPSTQDQEHSLIISQGFKESPKTTHFHDDPLHESLHKDSNSQGSSSNVRPIHTPFESLGRWTKDHPISYVIEDHSHSVSTRKQL</sequence>
<evidence type="ECO:0000259" key="11">
    <source>
        <dbReference type="Pfam" id="PF25597"/>
    </source>
</evidence>
<evidence type="ECO:0000256" key="8">
    <source>
        <dbReference type="ARBA" id="ARBA00022932"/>
    </source>
</evidence>
<dbReference type="PANTHER" id="PTHR42648:SF11">
    <property type="entry name" value="TRANSPOSON TY4-P GAG-POL POLYPROTEIN"/>
    <property type="match status" value="1"/>
</dbReference>
<keyword evidence="8" id="KW-0808">Transferase</keyword>
<evidence type="ECO:0000256" key="1">
    <source>
        <dbReference type="ARBA" id="ARBA00022722"/>
    </source>
</evidence>
<keyword evidence="8" id="KW-0239">DNA-directed DNA polymerase</keyword>
<feature type="region of interest" description="Disordered" evidence="10">
    <location>
        <begin position="281"/>
        <end position="310"/>
    </location>
</feature>
<comment type="caution">
    <text evidence="12">The sequence shown here is derived from an EMBL/GenBank/DDBJ whole genome shotgun (WGS) entry which is preliminary data.</text>
</comment>
<keyword evidence="3" id="KW-0255">Endonuclease</keyword>
<evidence type="ECO:0000256" key="7">
    <source>
        <dbReference type="ARBA" id="ARBA00022918"/>
    </source>
</evidence>
<dbReference type="PANTHER" id="PTHR42648">
    <property type="entry name" value="TRANSPOSASE, PUTATIVE-RELATED"/>
    <property type="match status" value="1"/>
</dbReference>
<feature type="domain" description="Retroviral polymerase SH3-like" evidence="11">
    <location>
        <begin position="157"/>
        <end position="211"/>
    </location>
</feature>
<dbReference type="EMBL" id="BKCJ010445666">
    <property type="protein sequence ID" value="GFA56021.1"/>
    <property type="molecule type" value="Genomic_DNA"/>
</dbReference>
<feature type="compositionally biased region" description="Basic and acidic residues" evidence="10">
    <location>
        <begin position="281"/>
        <end position="298"/>
    </location>
</feature>
<accession>A0A699JUV2</accession>
<evidence type="ECO:0000256" key="10">
    <source>
        <dbReference type="SAM" id="MobiDB-lite"/>
    </source>
</evidence>
<dbReference type="GO" id="GO:0046872">
    <property type="term" value="F:metal ion binding"/>
    <property type="evidence" value="ECO:0007669"/>
    <property type="project" value="UniProtKB-KW"/>
</dbReference>
<dbReference type="SUPFAM" id="SSF53098">
    <property type="entry name" value="Ribonuclease H-like"/>
    <property type="match status" value="1"/>
</dbReference>
<keyword evidence="8" id="KW-0548">Nucleotidyltransferase</keyword>
<name>A0A699JUV2_TANCI</name>
<proteinExistence type="predicted"/>
<keyword evidence="5" id="KW-0460">Magnesium</keyword>
<protein>
    <recommendedName>
        <fullName evidence="11">Retroviral polymerase SH3-like domain-containing protein</fullName>
    </recommendedName>
</protein>
<dbReference type="AlphaFoldDB" id="A0A699JUV2"/>
<gene>
    <name evidence="12" type="ORF">Tci_627993</name>
</gene>
<evidence type="ECO:0000256" key="5">
    <source>
        <dbReference type="ARBA" id="ARBA00022842"/>
    </source>
</evidence>
<dbReference type="InterPro" id="IPR057670">
    <property type="entry name" value="SH3_retrovirus"/>
</dbReference>
<keyword evidence="7" id="KW-0695">RNA-directed DNA polymerase</keyword>
<dbReference type="InterPro" id="IPR039537">
    <property type="entry name" value="Retrotran_Ty1/copia-like"/>
</dbReference>
<dbReference type="InterPro" id="IPR012337">
    <property type="entry name" value="RNaseH-like_sf"/>
</dbReference>
<dbReference type="GO" id="GO:0016787">
    <property type="term" value="F:hydrolase activity"/>
    <property type="evidence" value="ECO:0007669"/>
    <property type="project" value="UniProtKB-KW"/>
</dbReference>
<dbReference type="GO" id="GO:0015074">
    <property type="term" value="P:DNA integration"/>
    <property type="evidence" value="ECO:0007669"/>
    <property type="project" value="UniProtKB-KW"/>
</dbReference>
<keyword evidence="1" id="KW-0540">Nuclease</keyword>
<evidence type="ECO:0000256" key="3">
    <source>
        <dbReference type="ARBA" id="ARBA00022759"/>
    </source>
</evidence>
<evidence type="ECO:0000256" key="6">
    <source>
        <dbReference type="ARBA" id="ARBA00022908"/>
    </source>
</evidence>
<keyword evidence="2" id="KW-0479">Metal-binding</keyword>
<keyword evidence="9" id="KW-0233">DNA recombination</keyword>
<keyword evidence="4" id="KW-0378">Hydrolase</keyword>
<dbReference type="GO" id="GO:0003964">
    <property type="term" value="F:RNA-directed DNA polymerase activity"/>
    <property type="evidence" value="ECO:0007669"/>
    <property type="project" value="UniProtKB-KW"/>
</dbReference>
<dbReference type="GO" id="GO:0006310">
    <property type="term" value="P:DNA recombination"/>
    <property type="evidence" value="ECO:0007669"/>
    <property type="project" value="UniProtKB-KW"/>
</dbReference>
<dbReference type="GO" id="GO:0004519">
    <property type="term" value="F:endonuclease activity"/>
    <property type="evidence" value="ECO:0007669"/>
    <property type="project" value="UniProtKB-KW"/>
</dbReference>
<organism evidence="12">
    <name type="scientific">Tanacetum cinerariifolium</name>
    <name type="common">Dalmatian daisy</name>
    <name type="synonym">Chrysanthemum cinerariifolium</name>
    <dbReference type="NCBI Taxonomy" id="118510"/>
    <lineage>
        <taxon>Eukaryota</taxon>
        <taxon>Viridiplantae</taxon>
        <taxon>Streptophyta</taxon>
        <taxon>Embryophyta</taxon>
        <taxon>Tracheophyta</taxon>
        <taxon>Spermatophyta</taxon>
        <taxon>Magnoliopsida</taxon>
        <taxon>eudicotyledons</taxon>
        <taxon>Gunneridae</taxon>
        <taxon>Pentapetalae</taxon>
        <taxon>asterids</taxon>
        <taxon>campanulids</taxon>
        <taxon>Asterales</taxon>
        <taxon>Asteraceae</taxon>
        <taxon>Asteroideae</taxon>
        <taxon>Anthemideae</taxon>
        <taxon>Anthemidinae</taxon>
        <taxon>Tanacetum</taxon>
    </lineage>
</organism>
<evidence type="ECO:0000313" key="12">
    <source>
        <dbReference type="EMBL" id="GFA56021.1"/>
    </source>
</evidence>
<feature type="non-terminal residue" evidence="12">
    <location>
        <position position="1"/>
    </location>
</feature>